<accession>G3MPJ4</accession>
<proteinExistence type="evidence at transcript level"/>
<dbReference type="PANTHER" id="PTHR33724">
    <property type="entry name" value="INTRAFLAGELLAR TRANSPORT PROTEIN 43 HOMOLOG"/>
    <property type="match status" value="1"/>
</dbReference>
<dbReference type="InterPro" id="IPR029302">
    <property type="entry name" value="IFT43"/>
</dbReference>
<dbReference type="GO" id="GO:0030991">
    <property type="term" value="C:intraciliary transport particle A"/>
    <property type="evidence" value="ECO:0007669"/>
    <property type="project" value="InterPro"/>
</dbReference>
<dbReference type="GO" id="GO:0005929">
    <property type="term" value="C:cilium"/>
    <property type="evidence" value="ECO:0007669"/>
    <property type="project" value="TreeGrafter"/>
</dbReference>
<keyword evidence="2" id="KW-0970">Cilium biogenesis/degradation</keyword>
<comment type="similarity">
    <text evidence="1">Belongs to the IFT43 family.</text>
</comment>
<dbReference type="GO" id="GO:0035721">
    <property type="term" value="P:intraciliary retrograde transport"/>
    <property type="evidence" value="ECO:0007669"/>
    <property type="project" value="TreeGrafter"/>
</dbReference>
<name>G3MPJ4_AMBMU</name>
<sequence length="105" mass="11956">MPTIPDLGDVEREDLTTQVAQAPSIPMNQVDTFQQLDNELLKQAAFTTLDGCDLRLLTKYLTTEEYLKEPDVVWTWDTLFTEVANEINKPGDNSHEADDKQNMLL</sequence>
<protein>
    <recommendedName>
        <fullName evidence="4">Intraflagellar transport protein 43 homolog</fullName>
    </recommendedName>
</protein>
<evidence type="ECO:0000256" key="1">
    <source>
        <dbReference type="ARBA" id="ARBA00007563"/>
    </source>
</evidence>
<dbReference type="Pfam" id="PF15305">
    <property type="entry name" value="IFT43"/>
    <property type="match status" value="1"/>
</dbReference>
<dbReference type="PANTHER" id="PTHR33724:SF1">
    <property type="entry name" value="INTRAFLAGELLAR TRANSPORT PROTEIN 43 HOMOLOG"/>
    <property type="match status" value="1"/>
</dbReference>
<dbReference type="AlphaFoldDB" id="G3MPJ4"/>
<evidence type="ECO:0008006" key="4">
    <source>
        <dbReference type="Google" id="ProtNLM"/>
    </source>
</evidence>
<evidence type="ECO:0000313" key="3">
    <source>
        <dbReference type="EMBL" id="AEO35412.1"/>
    </source>
</evidence>
<reference evidence="3" key="1">
    <citation type="journal article" date="2011" name="PLoS ONE">
        <title>A deep insight into the sialotranscriptome of the gulf coast tick, Amblyomma maculatum.</title>
        <authorList>
            <person name="Karim S."/>
            <person name="Singh P."/>
            <person name="Ribeiro J.M."/>
        </authorList>
    </citation>
    <scope>NUCLEOTIDE SEQUENCE</scope>
    <source>
        <tissue evidence="3">Salivary gland</tissue>
    </source>
</reference>
<organism evidence="3">
    <name type="scientific">Amblyomma maculatum</name>
    <name type="common">Gulf Coast tick</name>
    <dbReference type="NCBI Taxonomy" id="34609"/>
    <lineage>
        <taxon>Eukaryota</taxon>
        <taxon>Metazoa</taxon>
        <taxon>Ecdysozoa</taxon>
        <taxon>Arthropoda</taxon>
        <taxon>Chelicerata</taxon>
        <taxon>Arachnida</taxon>
        <taxon>Acari</taxon>
        <taxon>Parasitiformes</taxon>
        <taxon>Ixodida</taxon>
        <taxon>Ixodoidea</taxon>
        <taxon>Ixodidae</taxon>
        <taxon>Amblyomminae</taxon>
        <taxon>Amblyomma</taxon>
    </lineage>
</organism>
<dbReference type="EMBL" id="JO843795">
    <property type="protein sequence ID" value="AEO35412.1"/>
    <property type="molecule type" value="mRNA"/>
</dbReference>
<evidence type="ECO:0000256" key="2">
    <source>
        <dbReference type="ARBA" id="ARBA00022794"/>
    </source>
</evidence>